<sequence>TNGFCPRLLSLFSSTTWTGPTSATLASLALRRTLASSITSLATSSPYSSSPTSSPRCFGSRLSSVSAPTMSSLSPCSGGASPLLPRALCR</sequence>
<organism evidence="2 3">
    <name type="scientific">Verticillium longisporum</name>
    <name type="common">Verticillium dahliae var. longisporum</name>
    <dbReference type="NCBI Taxonomy" id="100787"/>
    <lineage>
        <taxon>Eukaryota</taxon>
        <taxon>Fungi</taxon>
        <taxon>Dikarya</taxon>
        <taxon>Ascomycota</taxon>
        <taxon>Pezizomycotina</taxon>
        <taxon>Sordariomycetes</taxon>
        <taxon>Hypocreomycetidae</taxon>
        <taxon>Glomerellales</taxon>
        <taxon>Plectosphaerellaceae</taxon>
        <taxon>Verticillium</taxon>
    </lineage>
</organism>
<dbReference type="AlphaFoldDB" id="A0A0G4NQM0"/>
<gene>
    <name evidence="2" type="ORF">BN1723_020613</name>
</gene>
<protein>
    <submittedName>
        <fullName evidence="2">Uncharacterized protein</fullName>
    </submittedName>
</protein>
<feature type="region of interest" description="Disordered" evidence="1">
    <location>
        <begin position="64"/>
        <end position="90"/>
    </location>
</feature>
<feature type="compositionally biased region" description="Polar residues" evidence="1">
    <location>
        <begin position="64"/>
        <end position="75"/>
    </location>
</feature>
<feature type="non-terminal residue" evidence="2">
    <location>
        <position position="90"/>
    </location>
</feature>
<evidence type="ECO:0000313" key="3">
    <source>
        <dbReference type="Proteomes" id="UP000045706"/>
    </source>
</evidence>
<feature type="non-terminal residue" evidence="2">
    <location>
        <position position="1"/>
    </location>
</feature>
<dbReference type="Proteomes" id="UP000045706">
    <property type="component" value="Unassembled WGS sequence"/>
</dbReference>
<reference evidence="3" key="1">
    <citation type="submission" date="2015-05" db="EMBL/GenBank/DDBJ databases">
        <authorList>
            <person name="Fogelqvist Johan"/>
        </authorList>
    </citation>
    <scope>NUCLEOTIDE SEQUENCE [LARGE SCALE GENOMIC DNA]</scope>
</reference>
<evidence type="ECO:0000256" key="1">
    <source>
        <dbReference type="SAM" id="MobiDB-lite"/>
    </source>
</evidence>
<accession>A0A0G4NQM0</accession>
<proteinExistence type="predicted"/>
<name>A0A0G4NQM0_VERLO</name>
<evidence type="ECO:0000313" key="2">
    <source>
        <dbReference type="EMBL" id="CRK48651.1"/>
    </source>
</evidence>
<dbReference type="EMBL" id="CVQI01037753">
    <property type="protein sequence ID" value="CRK48651.1"/>
    <property type="molecule type" value="Genomic_DNA"/>
</dbReference>